<evidence type="ECO:0000313" key="2">
    <source>
        <dbReference type="EMBL" id="MBJ6598904.1"/>
    </source>
</evidence>
<dbReference type="EMBL" id="JAELXN010000159">
    <property type="protein sequence ID" value="MBJ6598904.1"/>
    <property type="molecule type" value="Genomic_DNA"/>
</dbReference>
<feature type="signal peptide" evidence="1">
    <location>
        <begin position="1"/>
        <end position="23"/>
    </location>
</feature>
<evidence type="ECO:0000313" key="3">
    <source>
        <dbReference type="Proteomes" id="UP000641429"/>
    </source>
</evidence>
<feature type="chain" id="PRO_5034509319" evidence="1">
    <location>
        <begin position="24"/>
        <end position="172"/>
    </location>
</feature>
<proteinExistence type="predicted"/>
<name>A0A8I1KHS8_ENTAS</name>
<evidence type="ECO:0000256" key="1">
    <source>
        <dbReference type="SAM" id="SignalP"/>
    </source>
</evidence>
<keyword evidence="1" id="KW-0732">Signal</keyword>
<dbReference type="Proteomes" id="UP000641429">
    <property type="component" value="Unassembled WGS sequence"/>
</dbReference>
<dbReference type="AlphaFoldDB" id="A0A8I1KHS8"/>
<gene>
    <name evidence="2" type="ORF">JGT27_24845</name>
</gene>
<organism evidence="2 3">
    <name type="scientific">Enterobacter asburiae</name>
    <dbReference type="NCBI Taxonomy" id="61645"/>
    <lineage>
        <taxon>Bacteria</taxon>
        <taxon>Pseudomonadati</taxon>
        <taxon>Pseudomonadota</taxon>
        <taxon>Gammaproteobacteria</taxon>
        <taxon>Enterobacterales</taxon>
        <taxon>Enterobacteriaceae</taxon>
        <taxon>Enterobacter</taxon>
        <taxon>Enterobacter cloacae complex</taxon>
    </lineage>
</organism>
<comment type="caution">
    <text evidence="2">The sequence shown here is derived from an EMBL/GenBank/DDBJ whole genome shotgun (WGS) entry which is preliminary data.</text>
</comment>
<sequence>MVSRMTKNAILFLLPLFSTFSYAGQTNMNQDSLWHIVKELKTVWGKQVEDVSKLLNQPLIKKNPETKDRYTSVPFTLSDGTRISDVDVRLWGNEDYSVSLVSFVIEQPCITLDQVKAHFPDVKLSNIPRGNTAGQSVGYRTATDERGLAWAFSFPVMNQECLNRVVMSRYDR</sequence>
<protein>
    <submittedName>
        <fullName evidence="2">Uncharacterized protein</fullName>
    </submittedName>
</protein>
<accession>A0A8I1KHS8</accession>
<reference evidence="2" key="1">
    <citation type="submission" date="2020-12" db="EMBL/GenBank/DDBJ databases">
        <title>Molecular epidemiology of VIM- metallo-b-lactamase-producing Enterobacter cloacae complex isolated in France between 2015 and 2018.</title>
        <authorList>
            <person name="Emeraud C."/>
            <person name="Petit C."/>
            <person name="Bonnin R."/>
            <person name="Naas T."/>
            <person name="Dortet L."/>
        </authorList>
    </citation>
    <scope>NUCLEOTIDE SEQUENCE</scope>
    <source>
        <strain evidence="2">170C2</strain>
    </source>
</reference>